<dbReference type="PANTHER" id="PTHR30603:SF60">
    <property type="entry name" value="RNA POLYMERASE SIGMA FACTOR RPOD"/>
    <property type="match status" value="1"/>
</dbReference>
<evidence type="ECO:0000313" key="9">
    <source>
        <dbReference type="Proteomes" id="UP000306628"/>
    </source>
</evidence>
<feature type="region of interest" description="Disordered" evidence="6">
    <location>
        <begin position="1"/>
        <end position="28"/>
    </location>
</feature>
<gene>
    <name evidence="8" type="ORF">ETD85_12630</name>
</gene>
<keyword evidence="4" id="KW-0238">DNA-binding</keyword>
<dbReference type="Pfam" id="PF00140">
    <property type="entry name" value="Sigma70_r1_2"/>
    <property type="match status" value="1"/>
</dbReference>
<keyword evidence="3" id="KW-0731">Sigma factor</keyword>
<dbReference type="PRINTS" id="PR00046">
    <property type="entry name" value="SIGMA70FCT"/>
</dbReference>
<dbReference type="AlphaFoldDB" id="A0A5S4GS63"/>
<comment type="similarity">
    <text evidence="1">Belongs to the sigma-70 factor family.</text>
</comment>
<protein>
    <submittedName>
        <fullName evidence="8">Sigma-70 family RNA polymerase sigma factor</fullName>
    </submittedName>
</protein>
<dbReference type="GO" id="GO:0016987">
    <property type="term" value="F:sigma factor activity"/>
    <property type="evidence" value="ECO:0007669"/>
    <property type="project" value="UniProtKB-KW"/>
</dbReference>
<keyword evidence="9" id="KW-1185">Reference proteome</keyword>
<dbReference type="SUPFAM" id="SSF88946">
    <property type="entry name" value="Sigma2 domain of RNA polymerase sigma factors"/>
    <property type="match status" value="1"/>
</dbReference>
<dbReference type="InterPro" id="IPR000943">
    <property type="entry name" value="RNA_pol_sigma70"/>
</dbReference>
<feature type="domain" description="RNA polymerase sigma-70" evidence="7">
    <location>
        <begin position="117"/>
        <end position="130"/>
    </location>
</feature>
<dbReference type="EMBL" id="VCKX01000030">
    <property type="protein sequence ID" value="TMR35753.1"/>
    <property type="molecule type" value="Genomic_DNA"/>
</dbReference>
<dbReference type="NCBIfam" id="TIGR02937">
    <property type="entry name" value="sigma70-ECF"/>
    <property type="match status" value="1"/>
</dbReference>
<evidence type="ECO:0000256" key="2">
    <source>
        <dbReference type="ARBA" id="ARBA00023015"/>
    </source>
</evidence>
<dbReference type="InterPro" id="IPR013325">
    <property type="entry name" value="RNA_pol_sigma_r2"/>
</dbReference>
<dbReference type="PROSITE" id="PS00715">
    <property type="entry name" value="SIGMA70_1"/>
    <property type="match status" value="1"/>
</dbReference>
<evidence type="ECO:0000256" key="5">
    <source>
        <dbReference type="ARBA" id="ARBA00023163"/>
    </source>
</evidence>
<sequence length="326" mass="35677">MKGGEMTVTGSNGSRPARRGQGGTTAVQASSWDQVGDYLARIGATPLLTADEETALARRMEAGAYAAHLIEQGSADPELAAVAADGRAARKHMIEANLRLVVSIAKRYANRGMSLADVIQDGNLGLIEAVDRFDHTRGNRFSTVATWWIRKAIQRGLEHAHAVRLPIAVQDQLIKIARVEADAAHRLGRAPTERELAEEAQQEPAKLTALRQLPWTCLSLDLTTGEGAQRYTLGDLLEDDQCRATERLVEEKALRQVIDSLVAGLAPRQALILRLRFGLDGHGRHTPRQIATKLGLTPQWVRFLEKESLARTRSSGRPQGLRAWAS</sequence>
<dbReference type="GO" id="GO:0003677">
    <property type="term" value="F:DNA binding"/>
    <property type="evidence" value="ECO:0007669"/>
    <property type="project" value="UniProtKB-KW"/>
</dbReference>
<proteinExistence type="inferred from homology"/>
<dbReference type="InterPro" id="IPR007624">
    <property type="entry name" value="RNA_pol_sigma70_r3"/>
</dbReference>
<name>A0A5S4GS63_9ACTN</name>
<dbReference type="PANTHER" id="PTHR30603">
    <property type="entry name" value="RNA POLYMERASE SIGMA FACTOR RPO"/>
    <property type="match status" value="1"/>
</dbReference>
<reference evidence="8 9" key="1">
    <citation type="submission" date="2019-05" db="EMBL/GenBank/DDBJ databases">
        <title>Draft genome sequence of Nonomuraea zeae DSM 100528.</title>
        <authorList>
            <person name="Saricaoglu S."/>
            <person name="Isik K."/>
        </authorList>
    </citation>
    <scope>NUCLEOTIDE SEQUENCE [LARGE SCALE GENOMIC DNA]</scope>
    <source>
        <strain evidence="8 9">DSM 100528</strain>
    </source>
</reference>
<dbReference type="InterPro" id="IPR009042">
    <property type="entry name" value="RNA_pol_sigma70_r1_2"/>
</dbReference>
<dbReference type="InterPro" id="IPR007627">
    <property type="entry name" value="RNA_pol_sigma70_r2"/>
</dbReference>
<accession>A0A5S4GS63</accession>
<dbReference type="SUPFAM" id="SSF88659">
    <property type="entry name" value="Sigma3 and sigma4 domains of RNA polymerase sigma factors"/>
    <property type="match status" value="2"/>
</dbReference>
<keyword evidence="5" id="KW-0804">Transcription</keyword>
<evidence type="ECO:0000256" key="6">
    <source>
        <dbReference type="SAM" id="MobiDB-lite"/>
    </source>
</evidence>
<dbReference type="Proteomes" id="UP000306628">
    <property type="component" value="Unassembled WGS sequence"/>
</dbReference>
<comment type="caution">
    <text evidence="8">The sequence shown here is derived from an EMBL/GenBank/DDBJ whole genome shotgun (WGS) entry which is preliminary data.</text>
</comment>
<organism evidence="8 9">
    <name type="scientific">Nonomuraea zeae</name>
    <dbReference type="NCBI Taxonomy" id="1642303"/>
    <lineage>
        <taxon>Bacteria</taxon>
        <taxon>Bacillati</taxon>
        <taxon>Actinomycetota</taxon>
        <taxon>Actinomycetes</taxon>
        <taxon>Streptosporangiales</taxon>
        <taxon>Streptosporangiaceae</taxon>
        <taxon>Nonomuraea</taxon>
    </lineage>
</organism>
<dbReference type="Gene3D" id="1.10.10.10">
    <property type="entry name" value="Winged helix-like DNA-binding domain superfamily/Winged helix DNA-binding domain"/>
    <property type="match status" value="2"/>
</dbReference>
<dbReference type="InterPro" id="IPR050239">
    <property type="entry name" value="Sigma-70_RNA_pol_init_factors"/>
</dbReference>
<evidence type="ECO:0000256" key="3">
    <source>
        <dbReference type="ARBA" id="ARBA00023082"/>
    </source>
</evidence>
<dbReference type="GO" id="GO:0006352">
    <property type="term" value="P:DNA-templated transcription initiation"/>
    <property type="evidence" value="ECO:0007669"/>
    <property type="project" value="InterPro"/>
</dbReference>
<dbReference type="Pfam" id="PF04542">
    <property type="entry name" value="Sigma70_r2"/>
    <property type="match status" value="1"/>
</dbReference>
<dbReference type="OrthoDB" id="9799825at2"/>
<dbReference type="InterPro" id="IPR013324">
    <property type="entry name" value="RNA_pol_sigma_r3/r4-like"/>
</dbReference>
<evidence type="ECO:0000256" key="4">
    <source>
        <dbReference type="ARBA" id="ARBA00023125"/>
    </source>
</evidence>
<keyword evidence="2" id="KW-0805">Transcription regulation</keyword>
<dbReference type="InterPro" id="IPR014284">
    <property type="entry name" value="RNA_pol_sigma-70_dom"/>
</dbReference>
<evidence type="ECO:0000313" key="8">
    <source>
        <dbReference type="EMBL" id="TMR35753.1"/>
    </source>
</evidence>
<dbReference type="Pfam" id="PF04539">
    <property type="entry name" value="Sigma70_r3"/>
    <property type="match status" value="1"/>
</dbReference>
<evidence type="ECO:0000256" key="1">
    <source>
        <dbReference type="ARBA" id="ARBA00007788"/>
    </source>
</evidence>
<dbReference type="InterPro" id="IPR036388">
    <property type="entry name" value="WH-like_DNA-bd_sf"/>
</dbReference>
<evidence type="ECO:0000259" key="7">
    <source>
        <dbReference type="PROSITE" id="PS00715"/>
    </source>
</evidence>
<dbReference type="Gene3D" id="1.10.601.10">
    <property type="entry name" value="RNA Polymerase Primary Sigma Factor"/>
    <property type="match status" value="1"/>
</dbReference>